<evidence type="ECO:0000313" key="3">
    <source>
        <dbReference type="Proteomes" id="UP001595901"/>
    </source>
</evidence>
<organism evidence="2 3">
    <name type="scientific">Streptococcus dentapri</name>
    <dbReference type="NCBI Taxonomy" id="573564"/>
    <lineage>
        <taxon>Bacteria</taxon>
        <taxon>Bacillati</taxon>
        <taxon>Bacillota</taxon>
        <taxon>Bacilli</taxon>
        <taxon>Lactobacillales</taxon>
        <taxon>Streptococcaceae</taxon>
        <taxon>Streptococcus</taxon>
    </lineage>
</organism>
<feature type="transmembrane region" description="Helical" evidence="1">
    <location>
        <begin position="159"/>
        <end position="181"/>
    </location>
</feature>
<keyword evidence="1" id="KW-0472">Membrane</keyword>
<dbReference type="Proteomes" id="UP001595901">
    <property type="component" value="Unassembled WGS sequence"/>
</dbReference>
<comment type="caution">
    <text evidence="2">The sequence shown here is derived from an EMBL/GenBank/DDBJ whole genome shotgun (WGS) entry which is preliminary data.</text>
</comment>
<keyword evidence="1" id="KW-0812">Transmembrane</keyword>
<sequence length="202" mass="22912">MTRAELKTRAKQKLSGNWGWAVGLIAVFYVFGILLSFFTFITSGVVTGILAANLYFAFLHLVDGRKDDNIFNALFAGFRENRAGSFVLTWLLQTIFIFLWNLLLVVPGIIKFYSYSMSYYIVDDLKRQGKELGASEAITRSRRLMDGHKFELFVLDLSFLGWAILCIFTLGIGYLWLAPYVQATRAEFYRSLVAQNPAALAD</sequence>
<name>A0ABV8D1G6_9STRE</name>
<gene>
    <name evidence="2" type="ORF">ACFOSE_06070</name>
</gene>
<reference evidence="3" key="1">
    <citation type="journal article" date="2019" name="Int. J. Syst. Evol. Microbiol.">
        <title>The Global Catalogue of Microorganisms (GCM) 10K type strain sequencing project: providing services to taxonomists for standard genome sequencing and annotation.</title>
        <authorList>
            <consortium name="The Broad Institute Genomics Platform"/>
            <consortium name="The Broad Institute Genome Sequencing Center for Infectious Disease"/>
            <person name="Wu L."/>
            <person name="Ma J."/>
        </authorList>
    </citation>
    <scope>NUCLEOTIDE SEQUENCE [LARGE SCALE GENOMIC DNA]</scope>
    <source>
        <strain evidence="3">CCUG 58728</strain>
    </source>
</reference>
<evidence type="ECO:0000313" key="2">
    <source>
        <dbReference type="EMBL" id="MFC3932336.1"/>
    </source>
</evidence>
<feature type="transmembrane region" description="Helical" evidence="1">
    <location>
        <begin position="20"/>
        <end position="38"/>
    </location>
</feature>
<protein>
    <submittedName>
        <fullName evidence="2">DUF975 family protein</fullName>
    </submittedName>
</protein>
<dbReference type="EMBL" id="JBHSAC010000052">
    <property type="protein sequence ID" value="MFC3932336.1"/>
    <property type="molecule type" value="Genomic_DNA"/>
</dbReference>
<keyword evidence="1" id="KW-1133">Transmembrane helix</keyword>
<keyword evidence="3" id="KW-1185">Reference proteome</keyword>
<feature type="transmembrane region" description="Helical" evidence="1">
    <location>
        <begin position="44"/>
        <end position="62"/>
    </location>
</feature>
<dbReference type="RefSeq" id="WP_380431674.1">
    <property type="nucleotide sequence ID" value="NZ_JBHSAC010000052.1"/>
</dbReference>
<dbReference type="Pfam" id="PF06161">
    <property type="entry name" value="DUF975"/>
    <property type="match status" value="1"/>
</dbReference>
<feature type="transmembrane region" description="Helical" evidence="1">
    <location>
        <begin position="83"/>
        <end position="110"/>
    </location>
</feature>
<dbReference type="InterPro" id="IPR010380">
    <property type="entry name" value="DUF975"/>
</dbReference>
<accession>A0ABV8D1G6</accession>
<dbReference type="PANTHER" id="PTHR40076">
    <property type="entry name" value="MEMBRANE PROTEIN-RELATED"/>
    <property type="match status" value="1"/>
</dbReference>
<dbReference type="PANTHER" id="PTHR40076:SF1">
    <property type="entry name" value="MEMBRANE PROTEIN"/>
    <property type="match status" value="1"/>
</dbReference>
<proteinExistence type="predicted"/>
<evidence type="ECO:0000256" key="1">
    <source>
        <dbReference type="SAM" id="Phobius"/>
    </source>
</evidence>